<dbReference type="EMBL" id="KN847322">
    <property type="protein sequence ID" value="KIW51947.1"/>
    <property type="molecule type" value="Genomic_DNA"/>
</dbReference>
<dbReference type="InterPro" id="IPR019826">
    <property type="entry name" value="Carboxylesterase_B_AS"/>
</dbReference>
<keyword evidence="2 3" id="KW-0378">Hydrolase</keyword>
<dbReference type="SUPFAM" id="SSF53474">
    <property type="entry name" value="alpha/beta-Hydrolases"/>
    <property type="match status" value="1"/>
</dbReference>
<dbReference type="PANTHER" id="PTHR11559">
    <property type="entry name" value="CARBOXYLESTERASE"/>
    <property type="match status" value="1"/>
</dbReference>
<name>A0A0D2CPR4_9EURO</name>
<dbReference type="InterPro" id="IPR029058">
    <property type="entry name" value="AB_hydrolase_fold"/>
</dbReference>
<dbReference type="OrthoDB" id="408631at2759"/>
<comment type="similarity">
    <text evidence="1 3">Belongs to the type-B carboxylesterase/lipase family.</text>
</comment>
<feature type="chain" id="PRO_5005112428" description="Carboxylic ester hydrolase" evidence="3">
    <location>
        <begin position="29"/>
        <end position="579"/>
    </location>
</feature>
<keyword evidence="6" id="KW-1185">Reference proteome</keyword>
<dbReference type="InterPro" id="IPR050309">
    <property type="entry name" value="Type-B_Carboxylest/Lipase"/>
</dbReference>
<dbReference type="GO" id="GO:0016787">
    <property type="term" value="F:hydrolase activity"/>
    <property type="evidence" value="ECO:0007669"/>
    <property type="project" value="UniProtKB-KW"/>
</dbReference>
<dbReference type="InterPro" id="IPR002018">
    <property type="entry name" value="CarbesteraseB"/>
</dbReference>
<dbReference type="GeneID" id="25332524"/>
<dbReference type="STRING" id="348802.A0A0D2CPR4"/>
<evidence type="ECO:0000256" key="2">
    <source>
        <dbReference type="ARBA" id="ARBA00022801"/>
    </source>
</evidence>
<evidence type="ECO:0000256" key="3">
    <source>
        <dbReference type="RuleBase" id="RU361235"/>
    </source>
</evidence>
<reference evidence="5 6" key="1">
    <citation type="submission" date="2015-01" db="EMBL/GenBank/DDBJ databases">
        <title>The Genome Sequence of Exophiala xenobiotica CBS118157.</title>
        <authorList>
            <consortium name="The Broad Institute Genomics Platform"/>
            <person name="Cuomo C."/>
            <person name="de Hoog S."/>
            <person name="Gorbushina A."/>
            <person name="Stielow B."/>
            <person name="Teixiera M."/>
            <person name="Abouelleil A."/>
            <person name="Chapman S.B."/>
            <person name="Priest M."/>
            <person name="Young S.K."/>
            <person name="Wortman J."/>
            <person name="Nusbaum C."/>
            <person name="Birren B."/>
        </authorList>
    </citation>
    <scope>NUCLEOTIDE SEQUENCE [LARGE SCALE GENOMIC DNA]</scope>
    <source>
        <strain evidence="5 6">CBS 118157</strain>
    </source>
</reference>
<dbReference type="RefSeq" id="XP_013312531.1">
    <property type="nucleotide sequence ID" value="XM_013457077.1"/>
</dbReference>
<protein>
    <recommendedName>
        <fullName evidence="3">Carboxylic ester hydrolase</fullName>
        <ecNumber evidence="3">3.1.1.-</ecNumber>
    </recommendedName>
</protein>
<dbReference type="InterPro" id="IPR019819">
    <property type="entry name" value="Carboxylesterase_B_CS"/>
</dbReference>
<dbReference type="HOGENOM" id="CLU_006586_10_5_1"/>
<dbReference type="Proteomes" id="UP000054342">
    <property type="component" value="Unassembled WGS sequence"/>
</dbReference>
<feature type="signal peptide" evidence="3">
    <location>
        <begin position="1"/>
        <end position="28"/>
    </location>
</feature>
<dbReference type="PROSITE" id="PS00122">
    <property type="entry name" value="CARBOXYLESTERASE_B_1"/>
    <property type="match status" value="1"/>
</dbReference>
<evidence type="ECO:0000313" key="6">
    <source>
        <dbReference type="Proteomes" id="UP000054342"/>
    </source>
</evidence>
<gene>
    <name evidence="5" type="ORF">PV05_10616</name>
</gene>
<dbReference type="EC" id="3.1.1.-" evidence="3"/>
<dbReference type="PROSITE" id="PS00941">
    <property type="entry name" value="CARBOXYLESTERASE_B_2"/>
    <property type="match status" value="1"/>
</dbReference>
<evidence type="ECO:0000256" key="1">
    <source>
        <dbReference type="ARBA" id="ARBA00005964"/>
    </source>
</evidence>
<keyword evidence="3" id="KW-0732">Signal</keyword>
<organism evidence="5 6">
    <name type="scientific">Exophiala xenobiotica</name>
    <dbReference type="NCBI Taxonomy" id="348802"/>
    <lineage>
        <taxon>Eukaryota</taxon>
        <taxon>Fungi</taxon>
        <taxon>Dikarya</taxon>
        <taxon>Ascomycota</taxon>
        <taxon>Pezizomycotina</taxon>
        <taxon>Eurotiomycetes</taxon>
        <taxon>Chaetothyriomycetidae</taxon>
        <taxon>Chaetothyriales</taxon>
        <taxon>Herpotrichiellaceae</taxon>
        <taxon>Exophiala</taxon>
    </lineage>
</organism>
<proteinExistence type="inferred from homology"/>
<dbReference type="Gene3D" id="3.40.50.1820">
    <property type="entry name" value="alpha/beta hydrolase"/>
    <property type="match status" value="1"/>
</dbReference>
<accession>A0A0D2CPR4</accession>
<feature type="domain" description="Carboxylesterase type B" evidence="4">
    <location>
        <begin position="49"/>
        <end position="542"/>
    </location>
</feature>
<dbReference type="Pfam" id="PF00135">
    <property type="entry name" value="COesterase"/>
    <property type="match status" value="1"/>
</dbReference>
<sequence length="579" mass="62497">MLPNKMSSLSFGFTALLLLNSISQFTVAQSLPQVDLEYEIHQAIAFNQSGQTYNFSNIRYAQPPVGELRFAAPVPPAGRNPAVQNGSFGPVCPQAAPAWGLISQAFVTSYLAGNASTFNYTEAELELQQFLAASANTTYKPGPQETEDCLFLDVIVPKTVFDAANSPRRRRQSGGANVLVWIYGGGYVGGSKASINTGNPSGLIKASQANGDPGIIYVAMNYRVGAFGWLSGPTLQSEGGVSNAGLYDQRLALEWVQKYIHLFGGDPKKVTVMGESAGGGSVEHQIIAYGGQKPVPFSRAILQSPGFLPTYSLYLQENTTQSFLKTLNVSSIEEARNASSLAVMAANYEYVGLAPYGSFRFNPVADGVFIPTVPGVAFLNGAFAKNVTVMAGHNTNEAPGFSPPFLETDADFAAYLEQAFPGITTPALNYIIHTLYPLSNYPAPIYRTLAIVNEAFFQCNTNYVARAYGNRTYNYEFEVPPALHGYDVQYSFYNGQQTNITADLFAPVAQTMQSYLVNFAMTGNPNGPGLPYFPVQGNNATQMGLNVSISATGVTPNIMVQKDPTANVRCAWWQKGLYL</sequence>
<evidence type="ECO:0000313" key="5">
    <source>
        <dbReference type="EMBL" id="KIW51947.1"/>
    </source>
</evidence>
<evidence type="ECO:0000259" key="4">
    <source>
        <dbReference type="Pfam" id="PF00135"/>
    </source>
</evidence>
<dbReference type="ESTHER" id="9euro-a0a0d2cpr4">
    <property type="family name" value="Fungal_carboxylesterase_lipase"/>
</dbReference>
<dbReference type="AlphaFoldDB" id="A0A0D2CPR4"/>